<name>A5Z7X1_9FIRM</name>
<dbReference type="InterPro" id="IPR011013">
    <property type="entry name" value="Gal_mutarotase_sf_dom"/>
</dbReference>
<dbReference type="GO" id="GO:0004553">
    <property type="term" value="F:hydrolase activity, hydrolyzing O-glycosyl compounds"/>
    <property type="evidence" value="ECO:0007669"/>
    <property type="project" value="InterPro"/>
</dbReference>
<dbReference type="eggNOG" id="COG1501">
    <property type="taxonomic scope" value="Bacteria"/>
</dbReference>
<dbReference type="OrthoDB" id="176168at2"/>
<feature type="domain" description="Glycoside hydrolase family 31 N-terminal" evidence="4">
    <location>
        <begin position="270"/>
        <end position="432"/>
    </location>
</feature>
<dbReference type="InterPro" id="IPR048395">
    <property type="entry name" value="Glyco_hydro_31_C"/>
</dbReference>
<gene>
    <name evidence="6" type="ORF">EUBVEN_01811</name>
</gene>
<reference evidence="6 7" key="2">
    <citation type="submission" date="2007-04" db="EMBL/GenBank/DDBJ databases">
        <title>Draft genome sequence of Eubacterium ventriosum (ATCC 27560).</title>
        <authorList>
            <person name="Sudarsanam P."/>
            <person name="Ley R."/>
            <person name="Guruge J."/>
            <person name="Turnbaugh P.J."/>
            <person name="Mahowald M."/>
            <person name="Liep D."/>
            <person name="Gordon J."/>
        </authorList>
    </citation>
    <scope>NUCLEOTIDE SEQUENCE [LARGE SCALE GENOMIC DNA]</scope>
    <source>
        <strain evidence="6 7">ATCC 27560</strain>
    </source>
</reference>
<keyword evidence="2 6" id="KW-0378">Hydrolase</keyword>
<evidence type="ECO:0000259" key="5">
    <source>
        <dbReference type="Pfam" id="PF21365"/>
    </source>
</evidence>
<dbReference type="Gene3D" id="3.20.20.80">
    <property type="entry name" value="Glycosidases"/>
    <property type="match status" value="1"/>
</dbReference>
<dbReference type="HOGENOM" id="CLU_301244_0_0_9"/>
<dbReference type="InterPro" id="IPR000322">
    <property type="entry name" value="Glyco_hydro_31_TIM"/>
</dbReference>
<feature type="domain" description="Glycosyl hydrolase family 31 C-terminal" evidence="5">
    <location>
        <begin position="786"/>
        <end position="871"/>
    </location>
</feature>
<dbReference type="SUPFAM" id="SSF74650">
    <property type="entry name" value="Galactose mutarotase-like"/>
    <property type="match status" value="1"/>
</dbReference>
<evidence type="ECO:0000259" key="3">
    <source>
        <dbReference type="Pfam" id="PF01055"/>
    </source>
</evidence>
<dbReference type="InterPro" id="IPR051816">
    <property type="entry name" value="Glycosyl_Hydrolase_31"/>
</dbReference>
<accession>A5Z7X1</accession>
<evidence type="ECO:0000256" key="2">
    <source>
        <dbReference type="RuleBase" id="RU361185"/>
    </source>
</evidence>
<organism evidence="6 7">
    <name type="scientific">Eubacterium ventriosum ATCC 27560</name>
    <dbReference type="NCBI Taxonomy" id="411463"/>
    <lineage>
        <taxon>Bacteria</taxon>
        <taxon>Bacillati</taxon>
        <taxon>Bacillota</taxon>
        <taxon>Clostridia</taxon>
        <taxon>Eubacteriales</taxon>
        <taxon>Eubacteriaceae</taxon>
        <taxon>Eubacterium</taxon>
    </lineage>
</organism>
<dbReference type="Proteomes" id="UP000006000">
    <property type="component" value="Unassembled WGS sequence"/>
</dbReference>
<dbReference type="Pfam" id="PF01055">
    <property type="entry name" value="Glyco_hydro_31_2nd"/>
    <property type="match status" value="1"/>
</dbReference>
<dbReference type="SUPFAM" id="SSF51011">
    <property type="entry name" value="Glycosyl hydrolase domain"/>
    <property type="match status" value="1"/>
</dbReference>
<dbReference type="EC" id="3.2.1.-" evidence="6"/>
<proteinExistence type="inferred from homology"/>
<evidence type="ECO:0000313" key="6">
    <source>
        <dbReference type="EMBL" id="EDM51028.1"/>
    </source>
</evidence>
<keyword evidence="2 6" id="KW-0326">Glycosidase</keyword>
<sequence>MNNRTEQYIWITFGNETKNEPINYCKKNSNVMMGLGYHINPKTRELESNYYCSSNSVESDWVADKYAFNPLVAHKIKLTVGEDGYIVWVDGERQIVYPLPENYKGGYVGIGTGYTSTEIRNLRINLKKEEPNSCTYFTNCQNEGFEMPISSFYEKGKDVYKRIFNGSGSFISNIPIMFFEDKMETFELEFDLFFAESIEENAPASKEFEDPFRTYSFGPYPLQLFTEWKQYDDVYETILHKDSFEIKTKSPEWDQKERSLFISCPNVGGIRISSEAPKNADASYVGDTAIFEPEYSLAIDKADFNNELIGTDGTKVKIICKTGYWGLEIYNAQNQLIHTINKWNLSRSDDRFVTRQYSLELPLNSDEIIFGTGERYNHFNQHGLRMCFWNTDMCYQGYTSLDTHELWRSYKNVPVVNSNKGITYFFNTTCYGEGDFGYTDKTRTRISFDDSRVDFYVWTGTPVENMVKYTDLTGKPVLPPKWAFRYQAGGSNGFWGLGQNRGKEYPREITRTMIEKFSEMGTLPSVIYMEGGGADDKVCYDMCNEKDIKVMQWNCGDFWPEFMHKNYPDKDYKEMPMVKNIYNPDEVHYFGDFTHKDALSVLKKIHGERIRWGLRGGMVDFTELVPIDTKFDNGLMGNRMHNFWVWWYAKAYHDLYTEMTGGDYLCYMRGACAGSQKWNCTWTGDQMNSFDGLKQQIVGGLSLSASGFSIWGTDMGGLSEKPEDEVYIRAYQFCTFMPIMRTGGDATKLPWDYGEKVQEVFKKFYWLRENLLDMIYSYAIYSHKTGIPMTQAMALAFPECKEAAGNEEQYVFCDNILFASVFEKADTKNVYFPAGRWYSLFNDEVIEGEGYQKVAAPLDYSPAYLRDGAVIPVTLGASLKLMEDMLENRYKGILIAPPEIERSSQIYKDENTKLVMISKRITDQKFTVEITGENDFEVAVILAEAKEVSVNGQIIGKKADIISENEGYVVQDGRTYVKHSGTEIKVIQVVTQ</sequence>
<protein>
    <submittedName>
        <fullName evidence="6">Glycosyl hydrolase, family 31</fullName>
        <ecNumber evidence="6">3.2.1.-</ecNumber>
    </submittedName>
</protein>
<dbReference type="GO" id="GO:0005975">
    <property type="term" value="P:carbohydrate metabolic process"/>
    <property type="evidence" value="ECO:0007669"/>
    <property type="project" value="InterPro"/>
</dbReference>
<dbReference type="InterPro" id="IPR013780">
    <property type="entry name" value="Glyco_hydro_b"/>
</dbReference>
<dbReference type="EMBL" id="AAVL02000035">
    <property type="protein sequence ID" value="EDM51028.1"/>
    <property type="molecule type" value="Genomic_DNA"/>
</dbReference>
<feature type="domain" description="Glycoside hydrolase family 31 TIM barrel" evidence="3">
    <location>
        <begin position="559"/>
        <end position="777"/>
    </location>
</feature>
<comment type="similarity">
    <text evidence="1 2">Belongs to the glycosyl hydrolase 31 family.</text>
</comment>
<evidence type="ECO:0000256" key="1">
    <source>
        <dbReference type="ARBA" id="ARBA00007806"/>
    </source>
</evidence>
<dbReference type="Gene3D" id="2.60.40.1180">
    <property type="entry name" value="Golgi alpha-mannosidase II"/>
    <property type="match status" value="1"/>
</dbReference>
<dbReference type="GO" id="GO:0030246">
    <property type="term" value="F:carbohydrate binding"/>
    <property type="evidence" value="ECO:0007669"/>
    <property type="project" value="InterPro"/>
</dbReference>
<dbReference type="PANTHER" id="PTHR43863:SF2">
    <property type="entry name" value="MALTASE-GLUCOAMYLASE"/>
    <property type="match status" value="1"/>
</dbReference>
<comment type="caution">
    <text evidence="6">The sequence shown here is derived from an EMBL/GenBank/DDBJ whole genome shotgun (WGS) entry which is preliminary data.</text>
</comment>
<dbReference type="RefSeq" id="WP_005363333.1">
    <property type="nucleotide sequence ID" value="NZ_DS264285.1"/>
</dbReference>
<dbReference type="InterPro" id="IPR025887">
    <property type="entry name" value="Glyco_hydro_31_N_dom"/>
</dbReference>
<dbReference type="CDD" id="cd14752">
    <property type="entry name" value="GH31_N"/>
    <property type="match status" value="1"/>
</dbReference>
<reference evidence="6 7" key="1">
    <citation type="submission" date="2007-03" db="EMBL/GenBank/DDBJ databases">
        <authorList>
            <person name="Fulton L."/>
            <person name="Clifton S."/>
            <person name="Fulton B."/>
            <person name="Xu J."/>
            <person name="Minx P."/>
            <person name="Pepin K.H."/>
            <person name="Johnson M."/>
            <person name="Thiruvilangam P."/>
            <person name="Bhonagiri V."/>
            <person name="Nash W.E."/>
            <person name="Mardis E.R."/>
            <person name="Wilson R.K."/>
        </authorList>
    </citation>
    <scope>NUCLEOTIDE SEQUENCE [LARGE SCALE GENOMIC DNA]</scope>
    <source>
        <strain evidence="6 7">ATCC 27560</strain>
    </source>
</reference>
<dbReference type="AlphaFoldDB" id="A5Z7X1"/>
<evidence type="ECO:0000259" key="4">
    <source>
        <dbReference type="Pfam" id="PF13802"/>
    </source>
</evidence>
<dbReference type="STRING" id="411463.EUBVEN_01811"/>
<dbReference type="PANTHER" id="PTHR43863">
    <property type="entry name" value="HYDROLASE, PUTATIVE (AFU_ORTHOLOGUE AFUA_1G03140)-RELATED"/>
    <property type="match status" value="1"/>
</dbReference>
<dbReference type="InterPro" id="IPR017853">
    <property type="entry name" value="GH"/>
</dbReference>
<dbReference type="Pfam" id="PF13802">
    <property type="entry name" value="Gal_mutarotas_2"/>
    <property type="match status" value="1"/>
</dbReference>
<dbReference type="Gene3D" id="2.60.40.1760">
    <property type="entry name" value="glycosyl hydrolase (family 31)"/>
    <property type="match status" value="1"/>
</dbReference>
<dbReference type="SUPFAM" id="SSF51445">
    <property type="entry name" value="(Trans)glycosidases"/>
    <property type="match status" value="1"/>
</dbReference>
<dbReference type="CAZy" id="GH31">
    <property type="family name" value="Glycoside Hydrolase Family 31"/>
</dbReference>
<dbReference type="Pfam" id="PF21365">
    <property type="entry name" value="Glyco_hydro_31_3rd"/>
    <property type="match status" value="1"/>
</dbReference>
<evidence type="ECO:0000313" key="7">
    <source>
        <dbReference type="Proteomes" id="UP000006000"/>
    </source>
</evidence>